<feature type="transmembrane region" description="Helical" evidence="3">
    <location>
        <begin position="628"/>
        <end position="647"/>
    </location>
</feature>
<evidence type="ECO:0000313" key="5">
    <source>
        <dbReference type="Proteomes" id="UP000723463"/>
    </source>
</evidence>
<keyword evidence="3" id="KW-0472">Membrane</keyword>
<keyword evidence="3" id="KW-1133">Transmembrane helix</keyword>
<dbReference type="Gene3D" id="1.10.167.10">
    <property type="entry name" value="Regulator of G-protein Signalling 4, domain 2"/>
    <property type="match status" value="1"/>
</dbReference>
<sequence>MRLGLILRPQTFRSINTNTSCVNFNPVHLVHGDNSTSNKHIPALALVQQGSQGMDLTYSSSSDDPRFQHLPNLWQVLHRKTQPPVCLFNFYLYMRDDEKSSEEVDFWLDVTAHEVLWRLYVRATKRRMAMAEREMRMERERVEREERERVEREEKERIELELAAYEAQVAALGFGCHDLDDDKSSAHKKHPSVTLDMYEPHWSAANRYLEMSSPEGSSIIDPATGGTTNSTNPSSPTTPHQHNDFTRQYLDDTRETSDQILMVHNALKNPTAPLQQQQQEQEQGQFLMAEQRVQHVLPGAVPASWAHPSELETQYGTESGVSDGTSTGAHPPTPAAKRAPSGAGAKAKAGVSRTGVTSSLSKDTRIAMAAGQRVGTDGTSTTKATTTTGNTGPCAGTSAGTVARAATATPRRAMTSGSGGVTKEDLQRSAERIYYKYLIPQAEKRVRIPGEVRQRVAMLMDSKMMLNKVGGSQPSLAVASTGNEGSGRIGLSSPASKRKNNLGNPTTTTATQLSPNPDLTNEKSDNLKTSSIFEPAPPHRLPSPKSSSKEKLQKHRLSSTSIHNHNAVGPGPNSTLQQPDQDLGLVFAEAREIVFEGMESYYFPRFLKARAYGNMVPSHRLMRCMTGLFFLFVGFAVVLTLIFLNIRPRSLRAWALIPIFIGAFLCTTFQFNVCPILVAMGVSETKWMQFAKVKEPYLIKLHRRRGVKVVVVAVLYTFCLGIIFGAMPGHRL</sequence>
<accession>A0A9P6F220</accession>
<name>A0A9P6F220_9FUNG</name>
<feature type="compositionally biased region" description="Polar residues" evidence="2">
    <location>
        <begin position="501"/>
        <end position="519"/>
    </location>
</feature>
<feature type="transmembrane region" description="Helical" evidence="3">
    <location>
        <begin position="653"/>
        <end position="682"/>
    </location>
</feature>
<dbReference type="InterPro" id="IPR044926">
    <property type="entry name" value="RGS_subdomain_2"/>
</dbReference>
<dbReference type="GO" id="GO:0008104">
    <property type="term" value="P:intracellular protein localization"/>
    <property type="evidence" value="ECO:0007669"/>
    <property type="project" value="TreeGrafter"/>
</dbReference>
<dbReference type="InterPro" id="IPR036305">
    <property type="entry name" value="RGS_sf"/>
</dbReference>
<dbReference type="SUPFAM" id="SSF48097">
    <property type="entry name" value="Regulator of G-protein signaling, RGS"/>
    <property type="match status" value="1"/>
</dbReference>
<proteinExistence type="predicted"/>
<dbReference type="EMBL" id="JAAAXW010000212">
    <property type="protein sequence ID" value="KAF9540165.1"/>
    <property type="molecule type" value="Genomic_DNA"/>
</dbReference>
<dbReference type="AlphaFoldDB" id="A0A9P6F220"/>
<dbReference type="PANTHER" id="PTHR13155:SF1">
    <property type="entry name" value="A-KINASE ANCHOR PROTEIN 10, MITOCHONDRIAL"/>
    <property type="match status" value="1"/>
</dbReference>
<evidence type="ECO:0000256" key="3">
    <source>
        <dbReference type="SAM" id="Phobius"/>
    </source>
</evidence>
<dbReference type="InterPro" id="IPR052246">
    <property type="entry name" value="Cell_Polariz_PKAAnc"/>
</dbReference>
<evidence type="ECO:0000256" key="1">
    <source>
        <dbReference type="SAM" id="Coils"/>
    </source>
</evidence>
<keyword evidence="5" id="KW-1185">Reference proteome</keyword>
<feature type="region of interest" description="Disordered" evidence="2">
    <location>
        <begin position="315"/>
        <end position="423"/>
    </location>
</feature>
<dbReference type="GO" id="GO:0005886">
    <property type="term" value="C:plasma membrane"/>
    <property type="evidence" value="ECO:0007669"/>
    <property type="project" value="TreeGrafter"/>
</dbReference>
<reference evidence="4" key="1">
    <citation type="journal article" date="2020" name="Fungal Divers.">
        <title>Resolving the Mortierellaceae phylogeny through synthesis of multi-gene phylogenetics and phylogenomics.</title>
        <authorList>
            <person name="Vandepol N."/>
            <person name="Liber J."/>
            <person name="Desiro A."/>
            <person name="Na H."/>
            <person name="Kennedy M."/>
            <person name="Barry K."/>
            <person name="Grigoriev I.V."/>
            <person name="Miller A.N."/>
            <person name="O'Donnell K."/>
            <person name="Stajich J.E."/>
            <person name="Bonito G."/>
        </authorList>
    </citation>
    <scope>NUCLEOTIDE SEQUENCE</scope>
    <source>
        <strain evidence="4">NRRL 2591</strain>
    </source>
</reference>
<feature type="region of interest" description="Disordered" evidence="2">
    <location>
        <begin position="475"/>
        <end position="574"/>
    </location>
</feature>
<feature type="compositionally biased region" description="Low complexity" evidence="2">
    <location>
        <begin position="224"/>
        <end position="239"/>
    </location>
</feature>
<protein>
    <submittedName>
        <fullName evidence="4">Bud site selection protein, Revert to axial protein 1</fullName>
    </submittedName>
</protein>
<feature type="compositionally biased region" description="Low complexity" evidence="2">
    <location>
        <begin position="375"/>
        <end position="415"/>
    </location>
</feature>
<organism evidence="4 5">
    <name type="scientific">Mortierella hygrophila</name>
    <dbReference type="NCBI Taxonomy" id="979708"/>
    <lineage>
        <taxon>Eukaryota</taxon>
        <taxon>Fungi</taxon>
        <taxon>Fungi incertae sedis</taxon>
        <taxon>Mucoromycota</taxon>
        <taxon>Mortierellomycotina</taxon>
        <taxon>Mortierellomycetes</taxon>
        <taxon>Mortierellales</taxon>
        <taxon>Mortierellaceae</taxon>
        <taxon>Mortierella</taxon>
    </lineage>
</organism>
<keyword evidence="3" id="KW-0812">Transmembrane</keyword>
<feature type="compositionally biased region" description="Polar residues" evidence="2">
    <location>
        <begin position="315"/>
        <end position="328"/>
    </location>
</feature>
<feature type="coiled-coil region" evidence="1">
    <location>
        <begin position="121"/>
        <end position="168"/>
    </location>
</feature>
<feature type="region of interest" description="Disordered" evidence="2">
    <location>
        <begin position="213"/>
        <end position="244"/>
    </location>
</feature>
<keyword evidence="1" id="KW-0175">Coiled coil</keyword>
<dbReference type="Proteomes" id="UP000723463">
    <property type="component" value="Unassembled WGS sequence"/>
</dbReference>
<comment type="caution">
    <text evidence="4">The sequence shown here is derived from an EMBL/GenBank/DDBJ whole genome shotgun (WGS) entry which is preliminary data.</text>
</comment>
<feature type="transmembrane region" description="Helical" evidence="3">
    <location>
        <begin position="709"/>
        <end position="727"/>
    </location>
</feature>
<evidence type="ECO:0000313" key="4">
    <source>
        <dbReference type="EMBL" id="KAF9540165.1"/>
    </source>
</evidence>
<feature type="compositionally biased region" description="Low complexity" evidence="2">
    <location>
        <begin position="335"/>
        <end position="350"/>
    </location>
</feature>
<evidence type="ECO:0000256" key="2">
    <source>
        <dbReference type="SAM" id="MobiDB-lite"/>
    </source>
</evidence>
<gene>
    <name evidence="4" type="primary">RAX1</name>
    <name evidence="4" type="ORF">EC957_004604</name>
</gene>
<dbReference type="PANTHER" id="PTHR13155">
    <property type="entry name" value="A-KINASE ANCHOR PROTEINS"/>
    <property type="match status" value="1"/>
</dbReference>